<dbReference type="EMBL" id="CP000561">
    <property type="protein sequence ID" value="ABO07736.1"/>
    <property type="molecule type" value="Genomic_DNA"/>
</dbReference>
<proteinExistence type="predicted"/>
<protein>
    <submittedName>
        <fullName evidence="1">Ornithine cyclodeaminase</fullName>
        <ecNumber evidence="1">4.3.1.12</ecNumber>
    </submittedName>
</protein>
<dbReference type="RefSeq" id="WP_011848993.1">
    <property type="nucleotide sequence ID" value="NC_009073.1"/>
</dbReference>
<dbReference type="KEGG" id="pcl:Pcal_0300"/>
<keyword evidence="1" id="KW-0456">Lyase</keyword>
<dbReference type="OrthoDB" id="21421at2157"/>
<dbReference type="HOGENOM" id="CLU_042088_2_1_2"/>
<dbReference type="InterPro" id="IPR023401">
    <property type="entry name" value="ODC_N"/>
</dbReference>
<dbReference type="Gene3D" id="3.40.50.720">
    <property type="entry name" value="NAD(P)-binding Rossmann-like Domain"/>
    <property type="match status" value="1"/>
</dbReference>
<evidence type="ECO:0000313" key="2">
    <source>
        <dbReference type="Proteomes" id="UP000001431"/>
    </source>
</evidence>
<sequence>MLLLPNIDPLVDPGEAVEAIRRGYLTEAKFLPRQALTVGDVWFAPMVAHMGGKIAVKLVGIYPRARPTVKAVVMVIDPERGSPLALINGTQLTGWRTAAASAVAARAMGAEPETIGIIGAGLQAEYHLRVFKALYPSASFKVYDIEPTRAAQLAAKYGAVSVTHAEALGSDLVIAATTSKSPVVLGATLKAGAVVITIGAPRPVRELDDEVKRRAGCMLVDNPHAAEESDDVAPKWVYMGDFLRGARCDFGEIKVYKSVGNPLFDAAMALYVVEKAQRTGLGVEVAWD</sequence>
<dbReference type="Gene3D" id="3.30.1780.10">
    <property type="entry name" value="ornithine cyclodeaminase, domain 1"/>
    <property type="match status" value="1"/>
</dbReference>
<dbReference type="STRING" id="410359.Pcal_0300"/>
<dbReference type="InterPro" id="IPR036291">
    <property type="entry name" value="NAD(P)-bd_dom_sf"/>
</dbReference>
<dbReference type="GeneID" id="4909311"/>
<dbReference type="GO" id="GO:0005737">
    <property type="term" value="C:cytoplasm"/>
    <property type="evidence" value="ECO:0007669"/>
    <property type="project" value="TreeGrafter"/>
</dbReference>
<dbReference type="PIRSF" id="PIRSF001439">
    <property type="entry name" value="CryM"/>
    <property type="match status" value="1"/>
</dbReference>
<dbReference type="PANTHER" id="PTHR13812:SF19">
    <property type="entry name" value="KETIMINE REDUCTASE MU-CRYSTALLIN"/>
    <property type="match status" value="1"/>
</dbReference>
<dbReference type="eggNOG" id="arCOG01035">
    <property type="taxonomic scope" value="Archaea"/>
</dbReference>
<organism evidence="1 2">
    <name type="scientific">Pyrobaculum calidifontis (strain DSM 21063 / JCM 11548 / VA1)</name>
    <dbReference type="NCBI Taxonomy" id="410359"/>
    <lineage>
        <taxon>Archaea</taxon>
        <taxon>Thermoproteota</taxon>
        <taxon>Thermoprotei</taxon>
        <taxon>Thermoproteales</taxon>
        <taxon>Thermoproteaceae</taxon>
        <taxon>Pyrobaculum</taxon>
    </lineage>
</organism>
<dbReference type="SUPFAM" id="SSF51735">
    <property type="entry name" value="NAD(P)-binding Rossmann-fold domains"/>
    <property type="match status" value="1"/>
</dbReference>
<reference evidence="1" key="1">
    <citation type="submission" date="2007-02" db="EMBL/GenBank/DDBJ databases">
        <title>Complete sequence of Pyrobaculum calidifontis JCM 11548.</title>
        <authorList>
            <consortium name="US DOE Joint Genome Institute"/>
            <person name="Copeland A."/>
            <person name="Lucas S."/>
            <person name="Lapidus A."/>
            <person name="Barry K."/>
            <person name="Glavina del Rio T."/>
            <person name="Dalin E."/>
            <person name="Tice H."/>
            <person name="Pitluck S."/>
            <person name="Chain P."/>
            <person name="Malfatti S."/>
            <person name="Shin M."/>
            <person name="Vergez L."/>
            <person name="Schmutz J."/>
            <person name="Larimer F."/>
            <person name="Land M."/>
            <person name="Hauser L."/>
            <person name="Kyrpides N."/>
            <person name="Mikhailova N."/>
            <person name="Cozen A.E."/>
            <person name="Fitz-Gibbon S.T."/>
            <person name="House C.H."/>
            <person name="Saltikov C."/>
            <person name="Lowe T.M."/>
            <person name="Richardson P."/>
        </authorList>
    </citation>
    <scope>NUCLEOTIDE SEQUENCE [LARGE SCALE GENOMIC DNA]</scope>
    <source>
        <strain evidence="1">JCM 11548</strain>
    </source>
</reference>
<dbReference type="EC" id="4.3.1.12" evidence="1"/>
<dbReference type="InterPro" id="IPR003462">
    <property type="entry name" value="ODC_Mu_crystall"/>
</dbReference>
<name>A3MSW9_PYRCJ</name>
<dbReference type="GO" id="GO:0008473">
    <property type="term" value="F:ornithine cyclodeaminase activity"/>
    <property type="evidence" value="ECO:0007669"/>
    <property type="project" value="UniProtKB-EC"/>
</dbReference>
<dbReference type="Proteomes" id="UP000001431">
    <property type="component" value="Chromosome"/>
</dbReference>
<gene>
    <name evidence="1" type="ordered locus">Pcal_0300</name>
</gene>
<dbReference type="PANTHER" id="PTHR13812">
    <property type="entry name" value="KETIMINE REDUCTASE MU-CRYSTALLIN"/>
    <property type="match status" value="1"/>
</dbReference>
<dbReference type="Pfam" id="PF02423">
    <property type="entry name" value="OCD_Mu_crystall"/>
    <property type="match status" value="1"/>
</dbReference>
<dbReference type="AlphaFoldDB" id="A3MSW9"/>
<accession>A3MSW9</accession>
<keyword evidence="2" id="KW-1185">Reference proteome</keyword>
<evidence type="ECO:0000313" key="1">
    <source>
        <dbReference type="EMBL" id="ABO07736.1"/>
    </source>
</evidence>